<dbReference type="InterPro" id="IPR011051">
    <property type="entry name" value="RmlC_Cupin_sf"/>
</dbReference>
<dbReference type="InterPro" id="IPR009057">
    <property type="entry name" value="Homeodomain-like_sf"/>
</dbReference>
<dbReference type="GO" id="GO:0003700">
    <property type="term" value="F:DNA-binding transcription factor activity"/>
    <property type="evidence" value="ECO:0007669"/>
    <property type="project" value="InterPro"/>
</dbReference>
<dbReference type="InterPro" id="IPR018060">
    <property type="entry name" value="HTH_AraC"/>
</dbReference>
<dbReference type="OrthoDB" id="1410704at2"/>
<dbReference type="PROSITE" id="PS01124">
    <property type="entry name" value="HTH_ARAC_FAMILY_2"/>
    <property type="match status" value="1"/>
</dbReference>
<dbReference type="Proteomes" id="UP000199440">
    <property type="component" value="Unassembled WGS sequence"/>
</dbReference>
<proteinExistence type="predicted"/>
<dbReference type="Gene3D" id="2.60.120.10">
    <property type="entry name" value="Jelly Rolls"/>
    <property type="match status" value="1"/>
</dbReference>
<evidence type="ECO:0000256" key="2">
    <source>
        <dbReference type="ARBA" id="ARBA00023125"/>
    </source>
</evidence>
<name>A0A1G9JPD2_9FLAO</name>
<dbReference type="InterPro" id="IPR013096">
    <property type="entry name" value="Cupin_2"/>
</dbReference>
<feature type="domain" description="HTH araC/xylS-type" evidence="4">
    <location>
        <begin position="203"/>
        <end position="301"/>
    </location>
</feature>
<protein>
    <submittedName>
        <fullName evidence="5">Transcriptional regulator, AraC family</fullName>
    </submittedName>
</protein>
<dbReference type="EMBL" id="FNGV01000001">
    <property type="protein sequence ID" value="SDL39311.1"/>
    <property type="molecule type" value="Genomic_DNA"/>
</dbReference>
<evidence type="ECO:0000313" key="6">
    <source>
        <dbReference type="Proteomes" id="UP000199440"/>
    </source>
</evidence>
<gene>
    <name evidence="5" type="ORF">SAMN04488514_101647</name>
</gene>
<dbReference type="RefSeq" id="WP_089885193.1">
    <property type="nucleotide sequence ID" value="NZ_FNGV01000001.1"/>
</dbReference>
<sequence length="305" mass="35170">MNSNLLNLSIVIKLKNLIHALRKSPIPRTHVFEVKALKEAIFEPNWHFHSEYQLFMVLNGTGTRFIGDNVKHFRKGDITFTGPNLPHLWRSDSEGIPSENTAWSEGIVVYFHESFIGTDLLEKEEMIKLKQLFKKSLRGIDIYGDTAKGVRDMLQNLLRLQGFDSVLELLKILNCISKTTEFEMLASPGYTNTLREGDTERMNNVYAYIMKNFKNKIVIAELASLTNMTPTSFSRYFKVHSNKTFSDFISEIRIGHACKLLIEKRVNISQACYESGFQTMSNFNRQFKAITNRTPAAYKKQYAMR</sequence>
<keyword evidence="2" id="KW-0238">DNA-binding</keyword>
<dbReference type="InterPro" id="IPR018062">
    <property type="entry name" value="HTH_AraC-typ_CS"/>
</dbReference>
<dbReference type="PANTHER" id="PTHR43280:SF2">
    <property type="entry name" value="HTH-TYPE TRANSCRIPTIONAL REGULATOR EXSA"/>
    <property type="match status" value="1"/>
</dbReference>
<dbReference type="Pfam" id="PF12833">
    <property type="entry name" value="HTH_18"/>
    <property type="match status" value="1"/>
</dbReference>
<dbReference type="Pfam" id="PF07883">
    <property type="entry name" value="Cupin_2"/>
    <property type="match status" value="1"/>
</dbReference>
<keyword evidence="3" id="KW-0804">Transcription</keyword>
<dbReference type="SUPFAM" id="SSF46689">
    <property type="entry name" value="Homeodomain-like"/>
    <property type="match status" value="2"/>
</dbReference>
<dbReference type="Gene3D" id="1.10.10.60">
    <property type="entry name" value="Homeodomain-like"/>
    <property type="match status" value="2"/>
</dbReference>
<dbReference type="PANTHER" id="PTHR43280">
    <property type="entry name" value="ARAC-FAMILY TRANSCRIPTIONAL REGULATOR"/>
    <property type="match status" value="1"/>
</dbReference>
<dbReference type="SMART" id="SM00342">
    <property type="entry name" value="HTH_ARAC"/>
    <property type="match status" value="1"/>
</dbReference>
<organism evidence="5 6">
    <name type="scientific">Kriegella aquimaris</name>
    <dbReference type="NCBI Taxonomy" id="192904"/>
    <lineage>
        <taxon>Bacteria</taxon>
        <taxon>Pseudomonadati</taxon>
        <taxon>Bacteroidota</taxon>
        <taxon>Flavobacteriia</taxon>
        <taxon>Flavobacteriales</taxon>
        <taxon>Flavobacteriaceae</taxon>
        <taxon>Kriegella</taxon>
    </lineage>
</organism>
<accession>A0A1G9JPD2</accession>
<dbReference type="AlphaFoldDB" id="A0A1G9JPD2"/>
<evidence type="ECO:0000256" key="3">
    <source>
        <dbReference type="ARBA" id="ARBA00023163"/>
    </source>
</evidence>
<dbReference type="STRING" id="192904.SAMN04488514_101647"/>
<dbReference type="PROSITE" id="PS00041">
    <property type="entry name" value="HTH_ARAC_FAMILY_1"/>
    <property type="match status" value="1"/>
</dbReference>
<dbReference type="GO" id="GO:0043565">
    <property type="term" value="F:sequence-specific DNA binding"/>
    <property type="evidence" value="ECO:0007669"/>
    <property type="project" value="InterPro"/>
</dbReference>
<dbReference type="InterPro" id="IPR014710">
    <property type="entry name" value="RmlC-like_jellyroll"/>
</dbReference>
<keyword evidence="1" id="KW-0805">Transcription regulation</keyword>
<evidence type="ECO:0000259" key="4">
    <source>
        <dbReference type="PROSITE" id="PS01124"/>
    </source>
</evidence>
<reference evidence="5 6" key="1">
    <citation type="submission" date="2016-10" db="EMBL/GenBank/DDBJ databases">
        <authorList>
            <person name="de Groot N.N."/>
        </authorList>
    </citation>
    <scope>NUCLEOTIDE SEQUENCE [LARGE SCALE GENOMIC DNA]</scope>
    <source>
        <strain evidence="5 6">DSM 19886</strain>
    </source>
</reference>
<evidence type="ECO:0000256" key="1">
    <source>
        <dbReference type="ARBA" id="ARBA00023015"/>
    </source>
</evidence>
<evidence type="ECO:0000313" key="5">
    <source>
        <dbReference type="EMBL" id="SDL39311.1"/>
    </source>
</evidence>
<keyword evidence="6" id="KW-1185">Reference proteome</keyword>
<dbReference type="SUPFAM" id="SSF51182">
    <property type="entry name" value="RmlC-like cupins"/>
    <property type="match status" value="1"/>
</dbReference>